<evidence type="ECO:0000256" key="7">
    <source>
        <dbReference type="HAMAP-Rule" id="MF_01374"/>
    </source>
</evidence>
<dbReference type="Pfam" id="PF00753">
    <property type="entry name" value="Lactamase_B"/>
    <property type="match status" value="1"/>
</dbReference>
<dbReference type="Gene3D" id="3.60.15.10">
    <property type="entry name" value="Ribonuclease Z/Hydroxyacylglutathione hydrolase-like"/>
    <property type="match status" value="1"/>
</dbReference>
<dbReference type="GO" id="GO:0008800">
    <property type="term" value="F:beta-lactamase activity"/>
    <property type="evidence" value="ECO:0007669"/>
    <property type="project" value="InterPro"/>
</dbReference>
<dbReference type="SUPFAM" id="SSF56281">
    <property type="entry name" value="Metallo-hydrolase/oxidoreductase"/>
    <property type="match status" value="1"/>
</dbReference>
<comment type="similarity">
    <text evidence="3 7">Belongs to the metallo-beta-lactamase superfamily. Glyoxalase II family.</text>
</comment>
<evidence type="ECO:0000256" key="5">
    <source>
        <dbReference type="ARBA" id="ARBA00022801"/>
    </source>
</evidence>
<dbReference type="CDD" id="cd07723">
    <property type="entry name" value="hydroxyacylglutathione_hydrolase_MBL-fold"/>
    <property type="match status" value="1"/>
</dbReference>
<feature type="binding site" evidence="7">
    <location>
        <position position="138"/>
    </location>
    <ligand>
        <name>Zn(2+)</name>
        <dbReference type="ChEBI" id="CHEBI:29105"/>
        <label>1</label>
    </ligand>
</feature>
<evidence type="ECO:0000256" key="3">
    <source>
        <dbReference type="ARBA" id="ARBA00006759"/>
    </source>
</evidence>
<name>U5N8F9_9BURK</name>
<comment type="pathway">
    <text evidence="2 7">Secondary metabolite metabolism; methylglyoxal degradation; (R)-lactate from methylglyoxal: step 2/2.</text>
</comment>
<dbReference type="PATRIC" id="fig|946483.4.peg.1625"/>
<feature type="binding site" evidence="7">
    <location>
        <position position="54"/>
    </location>
    <ligand>
        <name>Zn(2+)</name>
        <dbReference type="ChEBI" id="CHEBI:29105"/>
        <label>1</label>
    </ligand>
</feature>
<dbReference type="GO" id="GO:0019243">
    <property type="term" value="P:methylglyoxal catabolic process to D-lactate via S-lactoyl-glutathione"/>
    <property type="evidence" value="ECO:0007669"/>
    <property type="project" value="UniProtKB-UniRule"/>
</dbReference>
<dbReference type="KEGG" id="cbx:Cenrod_1607"/>
<evidence type="ECO:0000256" key="1">
    <source>
        <dbReference type="ARBA" id="ARBA00001623"/>
    </source>
</evidence>
<dbReference type="InterPro" id="IPR036866">
    <property type="entry name" value="RibonucZ/Hydroxyglut_hydro"/>
</dbReference>
<dbReference type="NCBIfam" id="TIGR03413">
    <property type="entry name" value="GSH_gloB"/>
    <property type="match status" value="1"/>
</dbReference>
<evidence type="ECO:0000313" key="9">
    <source>
        <dbReference type="EMBL" id="AGX87692.1"/>
    </source>
</evidence>
<dbReference type="InterPro" id="IPR035680">
    <property type="entry name" value="Clx_II_MBL"/>
</dbReference>
<dbReference type="HAMAP" id="MF_01374">
    <property type="entry name" value="Glyoxalase_2"/>
    <property type="match status" value="1"/>
</dbReference>
<feature type="binding site" evidence="7">
    <location>
        <position position="56"/>
    </location>
    <ligand>
        <name>Zn(2+)</name>
        <dbReference type="ChEBI" id="CHEBI:29105"/>
        <label>2</label>
    </ligand>
</feature>
<evidence type="ECO:0000313" key="10">
    <source>
        <dbReference type="Proteomes" id="UP000017184"/>
    </source>
</evidence>
<keyword evidence="10" id="KW-1185">Reference proteome</keyword>
<keyword evidence="6 7" id="KW-0862">Zinc</keyword>
<dbReference type="InterPro" id="IPR050110">
    <property type="entry name" value="Glyoxalase_II_hydrolase"/>
</dbReference>
<evidence type="ECO:0000256" key="4">
    <source>
        <dbReference type="ARBA" id="ARBA00022723"/>
    </source>
</evidence>
<dbReference type="InterPro" id="IPR001279">
    <property type="entry name" value="Metallo-B-lactamas"/>
</dbReference>
<dbReference type="GO" id="GO:0008270">
    <property type="term" value="F:zinc ion binding"/>
    <property type="evidence" value="ECO:0007669"/>
    <property type="project" value="InterPro"/>
</dbReference>
<evidence type="ECO:0000259" key="8">
    <source>
        <dbReference type="SMART" id="SM00849"/>
    </source>
</evidence>
<sequence>MNLVPIPCLADNYAWMLWEDGRAIVVDPGDAGPVQRAADSLGVRIESILVTHHHADHTGGVHALRNGGATVLREGGVAVTVYAPQEHIAGPVVPCQDGTELLLLGLPCRVLHVPGHTAGHVAYLLTSPAEPPILFCGDTLFSGGCGRLFEGTAQQMLASLSRLAQLPEETRVCCAHEYTEGCLRFARRVEPDNIALRDYQDRVHALRSHGKPTLPSTIGLEKAVNPFLRTHVESVQRAVRAQDPDATDPVAVFAALRRWKDRC</sequence>
<evidence type="ECO:0000256" key="2">
    <source>
        <dbReference type="ARBA" id="ARBA00004963"/>
    </source>
</evidence>
<feature type="binding site" evidence="7">
    <location>
        <position position="176"/>
    </location>
    <ligand>
        <name>Zn(2+)</name>
        <dbReference type="ChEBI" id="CHEBI:29105"/>
        <label>2</label>
    </ligand>
</feature>
<dbReference type="Pfam" id="PF16123">
    <property type="entry name" value="HAGH_C"/>
    <property type="match status" value="1"/>
</dbReference>
<feature type="binding site" evidence="7">
    <location>
        <position position="116"/>
    </location>
    <ligand>
        <name>Zn(2+)</name>
        <dbReference type="ChEBI" id="CHEBI:29105"/>
        <label>1</label>
    </ligand>
</feature>
<dbReference type="GO" id="GO:0017001">
    <property type="term" value="P:antibiotic catabolic process"/>
    <property type="evidence" value="ECO:0007669"/>
    <property type="project" value="InterPro"/>
</dbReference>
<comment type="catalytic activity">
    <reaction evidence="1 7">
        <text>an S-(2-hydroxyacyl)glutathione + H2O = a 2-hydroxy carboxylate + glutathione + H(+)</text>
        <dbReference type="Rhea" id="RHEA:21864"/>
        <dbReference type="ChEBI" id="CHEBI:15377"/>
        <dbReference type="ChEBI" id="CHEBI:15378"/>
        <dbReference type="ChEBI" id="CHEBI:57925"/>
        <dbReference type="ChEBI" id="CHEBI:58896"/>
        <dbReference type="ChEBI" id="CHEBI:71261"/>
        <dbReference type="EC" id="3.1.2.6"/>
    </reaction>
</comment>
<dbReference type="AlphaFoldDB" id="U5N8F9"/>
<keyword evidence="4 7" id="KW-0479">Metal-binding</keyword>
<comment type="function">
    <text evidence="7">Thiolesterase that catalyzes the hydrolysis of S-D-lactoyl-glutathione to form glutathione and D-lactic acid.</text>
</comment>
<dbReference type="STRING" id="946483.Cenrod_1607"/>
<dbReference type="Proteomes" id="UP000017184">
    <property type="component" value="Chromosome"/>
</dbReference>
<evidence type="ECO:0000256" key="6">
    <source>
        <dbReference type="ARBA" id="ARBA00022833"/>
    </source>
</evidence>
<keyword evidence="5 7" id="KW-0378">Hydrolase</keyword>
<reference evidence="9 10" key="1">
    <citation type="journal article" date="2013" name="Genome Biol.">
        <title>Genomic analysis reveals key aspects of prokaryotic symbiosis in the phototrophic consortium "Chlorochromatium aggregatum".</title>
        <authorList>
            <person name="Liu Z."/>
            <person name="Muller J."/>
            <person name="Li T."/>
            <person name="Alvey R.M."/>
            <person name="Vogl K."/>
            <person name="Frigaard N.U."/>
            <person name="Rockwell N.C."/>
            <person name="Boyd E.S."/>
            <person name="Tomsho L.P."/>
            <person name="Schuster S.C."/>
            <person name="Henke P."/>
            <person name="Rohde M."/>
            <person name="Overmann J."/>
            <person name="Bryant D.A."/>
        </authorList>
    </citation>
    <scope>NUCLEOTIDE SEQUENCE [LARGE SCALE GENOMIC DNA]</scope>
    <source>
        <strain evidence="9">CR</strain>
    </source>
</reference>
<feature type="binding site" evidence="7">
    <location>
        <position position="57"/>
    </location>
    <ligand>
        <name>Zn(2+)</name>
        <dbReference type="ChEBI" id="CHEBI:29105"/>
        <label>2</label>
    </ligand>
</feature>
<dbReference type="eggNOG" id="COG0491">
    <property type="taxonomic scope" value="Bacteria"/>
</dbReference>
<dbReference type="UniPathway" id="UPA00619">
    <property type="reaction ID" value="UER00676"/>
</dbReference>
<comment type="cofactor">
    <cofactor evidence="7">
        <name>Zn(2+)</name>
        <dbReference type="ChEBI" id="CHEBI:29105"/>
    </cofactor>
    <text evidence="7">Binds 2 Zn(2+) ions per subunit.</text>
</comment>
<protein>
    <recommendedName>
        <fullName evidence="7">Hydroxyacylglutathione hydrolase</fullName>
        <ecNumber evidence="7">3.1.2.6</ecNumber>
    </recommendedName>
    <alternativeName>
        <fullName evidence="7">Glyoxalase II</fullName>
        <shortName evidence="7">Glx II</shortName>
    </alternativeName>
</protein>
<dbReference type="SMART" id="SM00849">
    <property type="entry name" value="Lactamase_B"/>
    <property type="match status" value="1"/>
</dbReference>
<comment type="subunit">
    <text evidence="7">Monomer.</text>
</comment>
<proteinExistence type="inferred from homology"/>
<organism evidence="9 10">
    <name type="scientific">Candidatus Symbiobacter mobilis CR</name>
    <dbReference type="NCBI Taxonomy" id="946483"/>
    <lineage>
        <taxon>Bacteria</taxon>
        <taxon>Pseudomonadati</taxon>
        <taxon>Pseudomonadota</taxon>
        <taxon>Betaproteobacteria</taxon>
        <taxon>Burkholderiales</taxon>
        <taxon>Comamonadaceae</taxon>
    </lineage>
</organism>
<accession>U5N8F9</accession>
<dbReference type="PROSITE" id="PS00743">
    <property type="entry name" value="BETA_LACTAMASE_B_1"/>
    <property type="match status" value="1"/>
</dbReference>
<dbReference type="HOGENOM" id="CLU_030571_4_1_4"/>
<feature type="binding site" evidence="7">
    <location>
        <position position="52"/>
    </location>
    <ligand>
        <name>Zn(2+)</name>
        <dbReference type="ChEBI" id="CHEBI:29105"/>
        <label>1</label>
    </ligand>
</feature>
<dbReference type="InterPro" id="IPR032282">
    <property type="entry name" value="HAGH_C"/>
</dbReference>
<dbReference type="OrthoDB" id="9802248at2"/>
<dbReference type="PANTHER" id="PTHR43705">
    <property type="entry name" value="HYDROXYACYLGLUTATHIONE HYDROLASE"/>
    <property type="match status" value="1"/>
</dbReference>
<dbReference type="InterPro" id="IPR001018">
    <property type="entry name" value="Beta-lactamase_class-B_CS"/>
</dbReference>
<dbReference type="PIRSF" id="PIRSF005457">
    <property type="entry name" value="Glx"/>
    <property type="match status" value="1"/>
</dbReference>
<dbReference type="EC" id="3.1.2.6" evidence="7"/>
<gene>
    <name evidence="7 9" type="primary">gloB</name>
    <name evidence="9" type="ORF">Cenrod_1607</name>
</gene>
<feature type="domain" description="Metallo-beta-lactamase" evidence="8">
    <location>
        <begin position="11"/>
        <end position="176"/>
    </location>
</feature>
<dbReference type="InterPro" id="IPR017782">
    <property type="entry name" value="Hydroxyacylglutathione_Hdrlase"/>
</dbReference>
<feature type="binding site" evidence="7">
    <location>
        <position position="138"/>
    </location>
    <ligand>
        <name>Zn(2+)</name>
        <dbReference type="ChEBI" id="CHEBI:29105"/>
        <label>2</label>
    </ligand>
</feature>
<dbReference type="EMBL" id="CP004885">
    <property type="protein sequence ID" value="AGX87692.1"/>
    <property type="molecule type" value="Genomic_DNA"/>
</dbReference>
<dbReference type="RefSeq" id="WP_022773581.1">
    <property type="nucleotide sequence ID" value="NC_022576.1"/>
</dbReference>
<dbReference type="GO" id="GO:0004416">
    <property type="term" value="F:hydroxyacylglutathione hydrolase activity"/>
    <property type="evidence" value="ECO:0007669"/>
    <property type="project" value="UniProtKB-UniRule"/>
</dbReference>
<dbReference type="PANTHER" id="PTHR43705:SF1">
    <property type="entry name" value="HYDROXYACYLGLUTATHIONE HYDROLASE GLOB"/>
    <property type="match status" value="1"/>
</dbReference>